<evidence type="ECO:0000313" key="1">
    <source>
        <dbReference type="EMBL" id="AHX24204.1"/>
    </source>
</evidence>
<accession>A0A023PIG6</accession>
<reference evidence="1" key="1">
    <citation type="journal article" date="2014" name="Fungal Genet. Biol.">
        <title>The heterothallic sugarbeet pathogen Cercospora beticola contains exon fragments of both MAT genes that are homogenized by concerted evolution.</title>
        <authorList>
            <person name="Bolton M.D."/>
            <person name="de Jonge R."/>
            <person name="Inderbitzin P."/>
            <person name="Liu Z."/>
            <person name="Birla K."/>
            <person name="Van de Peer Y."/>
            <person name="Subbarao K.V."/>
            <person name="Thomma B.P."/>
            <person name="Secor G.A."/>
        </authorList>
    </citation>
    <scope>NUCLEOTIDE SEQUENCE</scope>
</reference>
<dbReference type="EMBL" id="KC960689">
    <property type="protein sequence ID" value="AHX24204.1"/>
    <property type="molecule type" value="Genomic_DNA"/>
</dbReference>
<name>A0A023PIG6_CERBT</name>
<proteinExistence type="predicted"/>
<dbReference type="AlphaFoldDB" id="A0A023PIG6"/>
<sequence length="352" mass="39720">MDILSANFPHLLSQWPTVQQMKDAESLQIRGQRGVANDETASPDGVLKCDEAFLESLIDHLGYMDLLVLRAGDYLNVASTYKAYGGNPLNYNRNVHVREAVTVVSKITPEIERLSKHAELFVSENRRAEFLQEAGVIARLSREMLEIDAAIAKLQPSIQNELNTSFSRRPIDEQTGARVQPWQSFAQPLNVNGLQARDDWEKIQQDVPDMHLERANLLPMSASLIAERYRQRAQFLVDNSKNPTDEERAFVQPTAAILQDINRPDDHTATVKRTVAVTAQEVERSKDRFAWGKQERVAEMARIMALLNNDVTTLPGQVRPPAVFMGTFRSEEGMRALREKAAAEKKELEDGE</sequence>
<organism evidence="1">
    <name type="scientific">Cercospora beticola</name>
    <name type="common">Sugarbeet leaf spot fungus</name>
    <dbReference type="NCBI Taxonomy" id="122368"/>
    <lineage>
        <taxon>Eukaryota</taxon>
        <taxon>Fungi</taxon>
        <taxon>Dikarya</taxon>
        <taxon>Ascomycota</taxon>
        <taxon>Pezizomycotina</taxon>
        <taxon>Dothideomycetes</taxon>
        <taxon>Dothideomycetidae</taxon>
        <taxon>Mycosphaerellales</taxon>
        <taxon>Mycosphaerellaceae</taxon>
        <taxon>Cercospora</taxon>
    </lineage>
</organism>
<protein>
    <submittedName>
        <fullName evidence="1">Uncharacterized protein</fullName>
    </submittedName>
</protein>